<reference evidence="19 20" key="2">
    <citation type="submission" date="2025-04" db="UniProtKB">
        <authorList>
            <consortium name="RefSeq"/>
        </authorList>
    </citation>
    <scope>IDENTIFICATION</scope>
    <source>
        <tissue evidence="19 20">Muscle</tissue>
    </source>
</reference>
<dbReference type="Gene3D" id="6.10.250.1920">
    <property type="match status" value="1"/>
</dbReference>
<dbReference type="InterPro" id="IPR003620">
    <property type="entry name" value="Urocortin_CRF"/>
</dbReference>
<dbReference type="Proteomes" id="UP000664940">
    <property type="component" value="Unassembled WGS sequence"/>
</dbReference>
<evidence type="ECO:0000313" key="18">
    <source>
        <dbReference type="Proteomes" id="UP000664940"/>
    </source>
</evidence>
<organism evidence="17 19">
    <name type="scientific">Phyllostomus discolor</name>
    <name type="common">pale spear-nosed bat</name>
    <dbReference type="NCBI Taxonomy" id="89673"/>
    <lineage>
        <taxon>Eukaryota</taxon>
        <taxon>Metazoa</taxon>
        <taxon>Chordata</taxon>
        <taxon>Craniata</taxon>
        <taxon>Vertebrata</taxon>
        <taxon>Euteleostomi</taxon>
        <taxon>Mammalia</taxon>
        <taxon>Eutheria</taxon>
        <taxon>Laurasiatheria</taxon>
        <taxon>Chiroptera</taxon>
        <taxon>Yangochiroptera</taxon>
        <taxon>Phyllostomidae</taxon>
        <taxon>Phyllostominae</taxon>
        <taxon>Phyllostomus</taxon>
    </lineage>
</organism>
<evidence type="ECO:0000256" key="9">
    <source>
        <dbReference type="ARBA" id="ARBA00039182"/>
    </source>
</evidence>
<feature type="signal peptide" evidence="14">
    <location>
        <begin position="1"/>
        <end position="24"/>
    </location>
</feature>
<dbReference type="GO" id="GO:0051464">
    <property type="term" value="P:positive regulation of cortisol secretion"/>
    <property type="evidence" value="ECO:0007669"/>
    <property type="project" value="TreeGrafter"/>
</dbReference>
<keyword evidence="17" id="KW-1185">Reference proteome</keyword>
<evidence type="ECO:0000256" key="1">
    <source>
        <dbReference type="ARBA" id="ARBA00004613"/>
    </source>
</evidence>
<evidence type="ECO:0000256" key="2">
    <source>
        <dbReference type="ARBA" id="ARBA00009287"/>
    </source>
</evidence>
<dbReference type="AlphaFoldDB" id="A0A6J2NB19"/>
<evidence type="ECO:0000256" key="6">
    <source>
        <dbReference type="ARBA" id="ARBA00022729"/>
    </source>
</evidence>
<feature type="region of interest" description="Disordered" evidence="13">
    <location>
        <begin position="75"/>
        <end position="98"/>
    </location>
</feature>
<evidence type="ECO:0000313" key="20">
    <source>
        <dbReference type="RefSeq" id="XP_035887066.1"/>
    </source>
</evidence>
<keyword evidence="5" id="KW-0372">Hormone</keyword>
<gene>
    <name evidence="19 20" type="primary">CRH</name>
    <name evidence="16" type="ORF">HJG60_003303</name>
</gene>
<dbReference type="Proteomes" id="UP000504628">
    <property type="component" value="Chromosome 7"/>
</dbReference>
<accession>A0A6J2NB19</accession>
<feature type="compositionally biased region" description="Pro residues" evidence="13">
    <location>
        <begin position="45"/>
        <end position="56"/>
    </location>
</feature>
<dbReference type="RefSeq" id="XP_035887066.1">
    <property type="nucleotide sequence ID" value="XM_036031173.1"/>
</dbReference>
<evidence type="ECO:0000313" key="16">
    <source>
        <dbReference type="EMBL" id="KAF6099018.1"/>
    </source>
</evidence>
<evidence type="ECO:0000313" key="17">
    <source>
        <dbReference type="Proteomes" id="UP000504628"/>
    </source>
</evidence>
<keyword evidence="7" id="KW-0027">Amidation</keyword>
<feature type="domain" description="Corticotropin-releasing factor" evidence="15">
    <location>
        <begin position="152"/>
        <end position="191"/>
    </location>
</feature>
<dbReference type="InterPro" id="IPR018446">
    <property type="entry name" value="Corticotropin-releasing_fac_CS"/>
</dbReference>
<dbReference type="GeneID" id="114514663"/>
<dbReference type="Pfam" id="PF00473">
    <property type="entry name" value="CRF"/>
    <property type="match status" value="1"/>
</dbReference>
<evidence type="ECO:0000256" key="11">
    <source>
        <dbReference type="ARBA" id="ARBA00043161"/>
    </source>
</evidence>
<keyword evidence="4" id="KW-0165">Cleavage on pair of basic residues</keyword>
<sequence length="193" mass="21502">MRLPLLVSVGVLLVALLPCTPCRALLIRGPGQGSRQLPQHTDFFQPPPQPQQPQQPQPRRVQLRMREEYFLRQGNPNKSTAAPLWSASTPVAGGSGRRLSQDKVADNFLRVLLQQQSQGQHPLDRLSSPAGRGTESVLHGLLEAPEKERRSEEAPISLDLTFHLLREVLELARAEQLAQQAHSNRKLMEIVGK</sequence>
<dbReference type="GO" id="GO:0070093">
    <property type="term" value="P:negative regulation of glucagon secretion"/>
    <property type="evidence" value="ECO:0007669"/>
    <property type="project" value="TreeGrafter"/>
</dbReference>
<evidence type="ECO:0000256" key="4">
    <source>
        <dbReference type="ARBA" id="ARBA00022685"/>
    </source>
</evidence>
<evidence type="ECO:0000256" key="5">
    <source>
        <dbReference type="ARBA" id="ARBA00022702"/>
    </source>
</evidence>
<dbReference type="PANTHER" id="PTHR15035:SF9">
    <property type="entry name" value="CORTICOLIBERIN"/>
    <property type="match status" value="1"/>
</dbReference>
<dbReference type="PANTHER" id="PTHR15035">
    <property type="entry name" value="CORTICOLIBERIN/UROCORTIN"/>
    <property type="match status" value="1"/>
</dbReference>
<dbReference type="PRINTS" id="PR01612">
    <property type="entry name" value="CRFFAMILY"/>
</dbReference>
<keyword evidence="3" id="KW-0964">Secreted</keyword>
<dbReference type="KEGG" id="pdic:114514663"/>
<comment type="similarity">
    <text evidence="2">Belongs to the sauvagine/corticotropin-releasing factor/urotensin I family.</text>
</comment>
<evidence type="ECO:0000256" key="10">
    <source>
        <dbReference type="ARBA" id="ARBA00041362"/>
    </source>
</evidence>
<dbReference type="EMBL" id="JABVXQ010000007">
    <property type="protein sequence ID" value="KAF6099018.1"/>
    <property type="molecule type" value="Genomic_DNA"/>
</dbReference>
<feature type="chain" id="PRO_5044642276" description="Corticoliberin" evidence="14">
    <location>
        <begin position="25"/>
        <end position="193"/>
    </location>
</feature>
<keyword evidence="6 14" id="KW-0732">Signal</keyword>
<comment type="subunit">
    <text evidence="8">Interacts (via C-terminus) with CRFR1 (via N-terminal extracellular domain).</text>
</comment>
<dbReference type="PROSITE" id="PS00511">
    <property type="entry name" value="CRF"/>
    <property type="match status" value="1"/>
</dbReference>
<comment type="subcellular location">
    <subcellularLocation>
        <location evidence="1">Secreted</location>
    </subcellularLocation>
</comment>
<dbReference type="GO" id="GO:0005615">
    <property type="term" value="C:extracellular space"/>
    <property type="evidence" value="ECO:0007669"/>
    <property type="project" value="TreeGrafter"/>
</dbReference>
<evidence type="ECO:0000256" key="14">
    <source>
        <dbReference type="SAM" id="SignalP"/>
    </source>
</evidence>
<comment type="function">
    <text evidence="12">Hormone regulating the release of corticotropin from pituitary gland. Induces NLRP6 in intestinal epithelial cells, hence may influence gut microbiota profile.</text>
</comment>
<evidence type="ECO:0000256" key="12">
    <source>
        <dbReference type="ARBA" id="ARBA00045779"/>
    </source>
</evidence>
<feature type="region of interest" description="Disordered" evidence="13">
    <location>
        <begin position="32"/>
        <end position="60"/>
    </location>
</feature>
<dbReference type="CTD" id="1392"/>
<evidence type="ECO:0000256" key="13">
    <source>
        <dbReference type="SAM" id="MobiDB-lite"/>
    </source>
</evidence>
<dbReference type="SMART" id="SM00039">
    <property type="entry name" value="CRF"/>
    <property type="match status" value="1"/>
</dbReference>
<protein>
    <recommendedName>
        <fullName evidence="9">Corticoliberin</fullName>
    </recommendedName>
    <alternativeName>
        <fullName evidence="11">Corticotropin-releasing factor</fullName>
    </alternativeName>
    <alternativeName>
        <fullName evidence="10">Corticotropin-releasing hormone</fullName>
    </alternativeName>
</protein>
<dbReference type="RefSeq" id="XP_028389687.1">
    <property type="nucleotide sequence ID" value="XM_028533886.2"/>
</dbReference>
<evidence type="ECO:0000256" key="8">
    <source>
        <dbReference type="ARBA" id="ARBA00038722"/>
    </source>
</evidence>
<dbReference type="InterPro" id="IPR000187">
    <property type="entry name" value="CRF"/>
</dbReference>
<name>A0A6J2NB19_9CHIR</name>
<reference evidence="16 18" key="1">
    <citation type="journal article" date="2020" name="Nature">
        <title>Six reference-quality genomes reveal evolution of bat adaptations.</title>
        <authorList>
            <person name="Jebb D."/>
            <person name="Huang Z."/>
            <person name="Pippel M."/>
            <person name="Hughes G.M."/>
            <person name="Lavrichenko K."/>
            <person name="Devanna P."/>
            <person name="Winkler S."/>
            <person name="Jermiin L.S."/>
            <person name="Skirmuntt E.C."/>
            <person name="Katzourakis A."/>
            <person name="Burkitt-Gray L."/>
            <person name="Ray D.A."/>
            <person name="Sullivan K.A.M."/>
            <person name="Roscito J.G."/>
            <person name="Kirilenko B.M."/>
            <person name="Davalos L.M."/>
            <person name="Corthals A.P."/>
            <person name="Power M.L."/>
            <person name="Jones G."/>
            <person name="Ransome R.D."/>
            <person name="Dechmann D.K.N."/>
            <person name="Locatelli A.G."/>
            <person name="Puechmaille S.J."/>
            <person name="Fedrigo O."/>
            <person name="Jarvis E.D."/>
            <person name="Hiller M."/>
            <person name="Vernes S.C."/>
            <person name="Myers E.W."/>
            <person name="Teeling E.C."/>
        </authorList>
    </citation>
    <scope>NUCLEOTIDE SEQUENCE [LARGE SCALE GENOMIC DNA]</scope>
    <source>
        <strain evidence="16">Bat1K_MPI-CBG_1</strain>
    </source>
</reference>
<dbReference type="OrthoDB" id="9837731at2759"/>
<evidence type="ECO:0000259" key="15">
    <source>
        <dbReference type="SMART" id="SM00039"/>
    </source>
</evidence>
<evidence type="ECO:0000256" key="7">
    <source>
        <dbReference type="ARBA" id="ARBA00022815"/>
    </source>
</evidence>
<evidence type="ECO:0000313" key="19">
    <source>
        <dbReference type="RefSeq" id="XP_028389687.1"/>
    </source>
</evidence>
<dbReference type="GO" id="GO:0032811">
    <property type="term" value="P:negative regulation of epinephrine secretion"/>
    <property type="evidence" value="ECO:0007669"/>
    <property type="project" value="TreeGrafter"/>
</dbReference>
<dbReference type="GO" id="GO:0017045">
    <property type="term" value="F:corticotropin-releasing hormone activity"/>
    <property type="evidence" value="ECO:0007669"/>
    <property type="project" value="TreeGrafter"/>
</dbReference>
<evidence type="ECO:0000256" key="3">
    <source>
        <dbReference type="ARBA" id="ARBA00022525"/>
    </source>
</evidence>
<proteinExistence type="inferred from homology"/>